<dbReference type="PANTHER" id="PTHR47268">
    <property type="entry name" value="ACYLPHOSPHATASE"/>
    <property type="match status" value="1"/>
</dbReference>
<accession>A0A1G1YDQ6</accession>
<dbReference type="GO" id="GO:0003998">
    <property type="term" value="F:acylphosphatase activity"/>
    <property type="evidence" value="ECO:0007669"/>
    <property type="project" value="UniProtKB-EC"/>
</dbReference>
<dbReference type="SUPFAM" id="SSF54975">
    <property type="entry name" value="Acylphosphatase/BLUF domain-like"/>
    <property type="match status" value="1"/>
</dbReference>
<dbReference type="EC" id="3.6.1.7" evidence="2 4"/>
<dbReference type="PROSITE" id="PS00151">
    <property type="entry name" value="ACYLPHOSPHATASE_2"/>
    <property type="match status" value="1"/>
</dbReference>
<evidence type="ECO:0000256" key="3">
    <source>
        <dbReference type="ARBA" id="ARBA00047645"/>
    </source>
</evidence>
<dbReference type="Proteomes" id="UP000177310">
    <property type="component" value="Unassembled WGS sequence"/>
</dbReference>
<dbReference type="PANTHER" id="PTHR47268:SF4">
    <property type="entry name" value="ACYLPHOSPHATASE"/>
    <property type="match status" value="1"/>
</dbReference>
<evidence type="ECO:0000256" key="2">
    <source>
        <dbReference type="ARBA" id="ARBA00012150"/>
    </source>
</evidence>
<reference evidence="7 8" key="1">
    <citation type="journal article" date="2016" name="Nat. Commun.">
        <title>Thousands of microbial genomes shed light on interconnected biogeochemical processes in an aquifer system.</title>
        <authorList>
            <person name="Anantharaman K."/>
            <person name="Brown C.T."/>
            <person name="Hug L.A."/>
            <person name="Sharon I."/>
            <person name="Castelle C.J."/>
            <person name="Probst A.J."/>
            <person name="Thomas B.C."/>
            <person name="Singh A."/>
            <person name="Wilkins M.J."/>
            <person name="Karaoz U."/>
            <person name="Brodie E.L."/>
            <person name="Williams K.H."/>
            <person name="Hubbard S.S."/>
            <person name="Banfield J.F."/>
        </authorList>
    </citation>
    <scope>NUCLEOTIDE SEQUENCE [LARGE SCALE GENOMIC DNA]</scope>
</reference>
<dbReference type="InterPro" id="IPR020456">
    <property type="entry name" value="Acylphosphatase"/>
</dbReference>
<evidence type="ECO:0000259" key="6">
    <source>
        <dbReference type="PROSITE" id="PS51160"/>
    </source>
</evidence>
<keyword evidence="4" id="KW-0378">Hydrolase</keyword>
<feature type="active site" evidence="4">
    <location>
        <position position="20"/>
    </location>
</feature>
<gene>
    <name evidence="7" type="ORF">A3J59_01190</name>
</gene>
<name>A0A1G1YDQ6_9BACT</name>
<protein>
    <recommendedName>
        <fullName evidence="2 4">acylphosphatase</fullName>
        <ecNumber evidence="2 4">3.6.1.7</ecNumber>
    </recommendedName>
</protein>
<feature type="active site" evidence="4">
    <location>
        <position position="38"/>
    </location>
</feature>
<feature type="domain" description="Acylphosphatase-like" evidence="6">
    <location>
        <begin position="5"/>
        <end position="92"/>
    </location>
</feature>
<dbReference type="Gene3D" id="3.30.70.100">
    <property type="match status" value="1"/>
</dbReference>
<organism evidence="7 8">
    <name type="scientific">Candidatus Buchananbacteria bacterium RIFCSPHIGHO2_02_FULL_56_16</name>
    <dbReference type="NCBI Taxonomy" id="1797542"/>
    <lineage>
        <taxon>Bacteria</taxon>
        <taxon>Candidatus Buchananiibacteriota</taxon>
    </lineage>
</organism>
<evidence type="ECO:0000256" key="1">
    <source>
        <dbReference type="ARBA" id="ARBA00005614"/>
    </source>
</evidence>
<dbReference type="STRING" id="1797542.A3J59_01190"/>
<evidence type="ECO:0000256" key="5">
    <source>
        <dbReference type="RuleBase" id="RU004168"/>
    </source>
</evidence>
<comment type="caution">
    <text evidence="7">The sequence shown here is derived from an EMBL/GenBank/DDBJ whole genome shotgun (WGS) entry which is preliminary data.</text>
</comment>
<sequence length="92" mass="10329">MAMKRVTLKISGMVQGIGYRYLSQKEAQKRGFTGYVRNVQDGSVELVAEGREPDLKNFIQWCYNGVGPAEVQKIETSWSNATGEFNDFSMQG</sequence>
<dbReference type="InterPro" id="IPR017968">
    <property type="entry name" value="Acylphosphatase_CS"/>
</dbReference>
<evidence type="ECO:0000313" key="7">
    <source>
        <dbReference type="EMBL" id="OGY50364.1"/>
    </source>
</evidence>
<evidence type="ECO:0000313" key="8">
    <source>
        <dbReference type="Proteomes" id="UP000177310"/>
    </source>
</evidence>
<proteinExistence type="inferred from homology"/>
<dbReference type="EMBL" id="MHIL01000031">
    <property type="protein sequence ID" value="OGY50364.1"/>
    <property type="molecule type" value="Genomic_DNA"/>
</dbReference>
<dbReference type="AlphaFoldDB" id="A0A1G1YDQ6"/>
<comment type="catalytic activity">
    <reaction evidence="3 4">
        <text>an acyl phosphate + H2O = a carboxylate + phosphate + H(+)</text>
        <dbReference type="Rhea" id="RHEA:14965"/>
        <dbReference type="ChEBI" id="CHEBI:15377"/>
        <dbReference type="ChEBI" id="CHEBI:15378"/>
        <dbReference type="ChEBI" id="CHEBI:29067"/>
        <dbReference type="ChEBI" id="CHEBI:43474"/>
        <dbReference type="ChEBI" id="CHEBI:59918"/>
        <dbReference type="EC" id="3.6.1.7"/>
    </reaction>
</comment>
<dbReference type="Pfam" id="PF00708">
    <property type="entry name" value="Acylphosphatase"/>
    <property type="match status" value="1"/>
</dbReference>
<evidence type="ECO:0000256" key="4">
    <source>
        <dbReference type="PROSITE-ProRule" id="PRU00520"/>
    </source>
</evidence>
<comment type="similarity">
    <text evidence="1 5">Belongs to the acylphosphatase family.</text>
</comment>
<dbReference type="InterPro" id="IPR001792">
    <property type="entry name" value="Acylphosphatase-like_dom"/>
</dbReference>
<dbReference type="PROSITE" id="PS51160">
    <property type="entry name" value="ACYLPHOSPHATASE_3"/>
    <property type="match status" value="1"/>
</dbReference>
<dbReference type="InterPro" id="IPR036046">
    <property type="entry name" value="Acylphosphatase-like_dom_sf"/>
</dbReference>